<keyword evidence="1" id="KW-0472">Membrane</keyword>
<protein>
    <submittedName>
        <fullName evidence="2">Uncharacterized protein</fullName>
    </submittedName>
</protein>
<feature type="transmembrane region" description="Helical" evidence="1">
    <location>
        <begin position="170"/>
        <end position="193"/>
    </location>
</feature>
<accession>A0ABX0FLE0</accession>
<reference evidence="2 3" key="1">
    <citation type="submission" date="2020-01" db="EMBL/GenBank/DDBJ databases">
        <authorList>
            <person name="Lee S.D."/>
        </authorList>
    </citation>
    <scope>NUCLEOTIDE SEQUENCE [LARGE SCALE GENOMIC DNA]</scope>
    <source>
        <strain evidence="2 3">SAP-35</strain>
    </source>
</reference>
<keyword evidence="1" id="KW-0812">Transmembrane</keyword>
<keyword evidence="3" id="KW-1185">Reference proteome</keyword>
<keyword evidence="1" id="KW-1133">Transmembrane helix</keyword>
<dbReference type="Proteomes" id="UP000666369">
    <property type="component" value="Unassembled WGS sequence"/>
</dbReference>
<sequence>MVTKKWYVHPVIAIGVIINIFVMAMALYWSKNQPALWRLLVEDGIVEWMQFLCFAMTSGLLAFLAVEQWQRTPKINLQLLAFVGLSLLVGLAALEEISWFQRILHIASPEYFMQNNRQGETNLHNLALGKGSLHKNILLKLIAIVGITHNIILPLVAMKRPGVRTFIEKLGGYLPPLLPSVIYVALVAVSHLAIDHPRKGELGEVFGAVHYMTTVFAAYFMGVGYGKRPVFEQAGDARRVSTLFVMLMVYLLFIAWILSAGAGAPQYIATHPGFGAEL</sequence>
<feature type="transmembrane region" description="Helical" evidence="1">
    <location>
        <begin position="7"/>
        <end position="28"/>
    </location>
</feature>
<reference evidence="3" key="2">
    <citation type="submission" date="2023-07" db="EMBL/GenBank/DDBJ databases">
        <title>Duganella aceri sp. nov., isolated from tree sap.</title>
        <authorList>
            <person name="Kim I.S."/>
        </authorList>
    </citation>
    <scope>NUCLEOTIDE SEQUENCE [LARGE SCALE GENOMIC DNA]</scope>
    <source>
        <strain evidence="3">SAP-35</strain>
    </source>
</reference>
<comment type="caution">
    <text evidence="2">The sequence shown here is derived from an EMBL/GenBank/DDBJ whole genome shotgun (WGS) entry which is preliminary data.</text>
</comment>
<feature type="transmembrane region" description="Helical" evidence="1">
    <location>
        <begin position="243"/>
        <end position="268"/>
    </location>
</feature>
<evidence type="ECO:0000313" key="3">
    <source>
        <dbReference type="Proteomes" id="UP000666369"/>
    </source>
</evidence>
<feature type="transmembrane region" description="Helical" evidence="1">
    <location>
        <begin position="205"/>
        <end position="222"/>
    </location>
</feature>
<evidence type="ECO:0000256" key="1">
    <source>
        <dbReference type="SAM" id="Phobius"/>
    </source>
</evidence>
<feature type="transmembrane region" description="Helical" evidence="1">
    <location>
        <begin position="137"/>
        <end position="158"/>
    </location>
</feature>
<organism evidence="2 3">
    <name type="scientific">Duganella aceris</name>
    <dbReference type="NCBI Taxonomy" id="2703883"/>
    <lineage>
        <taxon>Bacteria</taxon>
        <taxon>Pseudomonadati</taxon>
        <taxon>Pseudomonadota</taxon>
        <taxon>Betaproteobacteria</taxon>
        <taxon>Burkholderiales</taxon>
        <taxon>Oxalobacteraceae</taxon>
        <taxon>Telluria group</taxon>
        <taxon>Duganella</taxon>
    </lineage>
</organism>
<name>A0ABX0FLE0_9BURK</name>
<dbReference type="RefSeq" id="WP_166103652.1">
    <property type="nucleotide sequence ID" value="NZ_JAADJT010000005.1"/>
</dbReference>
<feature type="transmembrane region" description="Helical" evidence="1">
    <location>
        <begin position="48"/>
        <end position="66"/>
    </location>
</feature>
<proteinExistence type="predicted"/>
<evidence type="ECO:0000313" key="2">
    <source>
        <dbReference type="EMBL" id="NGZ85290.1"/>
    </source>
</evidence>
<dbReference type="EMBL" id="JAADJT010000005">
    <property type="protein sequence ID" value="NGZ85290.1"/>
    <property type="molecule type" value="Genomic_DNA"/>
</dbReference>
<gene>
    <name evidence="2" type="ORF">GW587_13610</name>
</gene>
<feature type="transmembrane region" description="Helical" evidence="1">
    <location>
        <begin position="75"/>
        <end position="94"/>
    </location>
</feature>